<evidence type="ECO:0000313" key="3">
    <source>
        <dbReference type="Proteomes" id="UP000538670"/>
    </source>
</evidence>
<evidence type="ECO:0000313" key="2">
    <source>
        <dbReference type="EMBL" id="MBB3880383.1"/>
    </source>
</evidence>
<reference evidence="2 3" key="1">
    <citation type="submission" date="2020-08" db="EMBL/GenBank/DDBJ databases">
        <title>Genomic Encyclopedia of Type Strains, Phase IV (KMG-IV): sequencing the most valuable type-strain genomes for metagenomic binning, comparative biology and taxonomic classification.</title>
        <authorList>
            <person name="Goeker M."/>
        </authorList>
    </citation>
    <scope>NUCLEOTIDE SEQUENCE [LARGE SCALE GENOMIC DNA]</scope>
    <source>
        <strain evidence="2 3">DSM 19512</strain>
    </source>
</reference>
<name>A0A7W6ADT2_9SPHN</name>
<accession>A0A7W6ADT2</accession>
<dbReference type="Proteomes" id="UP000538670">
    <property type="component" value="Unassembled WGS sequence"/>
</dbReference>
<dbReference type="AlphaFoldDB" id="A0A7W6ADT2"/>
<comment type="caution">
    <text evidence="2">The sequence shown here is derived from an EMBL/GenBank/DDBJ whole genome shotgun (WGS) entry which is preliminary data.</text>
</comment>
<keyword evidence="3" id="KW-1185">Reference proteome</keyword>
<organism evidence="2 3">
    <name type="scientific">Sphingomonas pseudosanguinis</name>
    <dbReference type="NCBI Taxonomy" id="413712"/>
    <lineage>
        <taxon>Bacteria</taxon>
        <taxon>Pseudomonadati</taxon>
        <taxon>Pseudomonadota</taxon>
        <taxon>Alphaproteobacteria</taxon>
        <taxon>Sphingomonadales</taxon>
        <taxon>Sphingomonadaceae</taxon>
        <taxon>Sphingomonas</taxon>
    </lineage>
</organism>
<dbReference type="EMBL" id="JACIDH010000015">
    <property type="protein sequence ID" value="MBB3880383.1"/>
    <property type="molecule type" value="Genomic_DNA"/>
</dbReference>
<protein>
    <submittedName>
        <fullName evidence="2">Uncharacterized protein</fullName>
    </submittedName>
</protein>
<feature type="compositionally biased region" description="Low complexity" evidence="1">
    <location>
        <begin position="55"/>
        <end position="71"/>
    </location>
</feature>
<gene>
    <name evidence="2" type="ORF">GGR48_002827</name>
</gene>
<dbReference type="RefSeq" id="WP_183952442.1">
    <property type="nucleotide sequence ID" value="NZ_JACIDH010000015.1"/>
</dbReference>
<proteinExistence type="predicted"/>
<evidence type="ECO:0000256" key="1">
    <source>
        <dbReference type="SAM" id="MobiDB-lite"/>
    </source>
</evidence>
<feature type="region of interest" description="Disordered" evidence="1">
    <location>
        <begin position="51"/>
        <end position="103"/>
    </location>
</feature>
<sequence>MASLPDLDRRFSRKIEAGKGIQLSADDLDLFVSTGAYDVFRQAVAEYQRTQCQQRNARSRSTSAANSLSTNGQGATSRSSGMTTSDSVSEAQARLRVILKPGG</sequence>
<feature type="compositionally biased region" description="Polar residues" evidence="1">
    <location>
        <begin position="72"/>
        <end position="90"/>
    </location>
</feature>